<name>A0A6C0CH76_9ZZZZ</name>
<proteinExistence type="predicted"/>
<feature type="region of interest" description="Disordered" evidence="1">
    <location>
        <begin position="1"/>
        <end position="32"/>
    </location>
</feature>
<dbReference type="EMBL" id="MN739412">
    <property type="protein sequence ID" value="QHT03522.1"/>
    <property type="molecule type" value="Genomic_DNA"/>
</dbReference>
<protein>
    <submittedName>
        <fullName evidence="2">Uncharacterized protein</fullName>
    </submittedName>
</protein>
<dbReference type="AlphaFoldDB" id="A0A6C0CH76"/>
<feature type="compositionally biased region" description="Basic and acidic residues" evidence="1">
    <location>
        <begin position="92"/>
        <end position="105"/>
    </location>
</feature>
<feature type="region of interest" description="Disordered" evidence="1">
    <location>
        <begin position="62"/>
        <end position="154"/>
    </location>
</feature>
<evidence type="ECO:0000313" key="2">
    <source>
        <dbReference type="EMBL" id="QHT03522.1"/>
    </source>
</evidence>
<feature type="compositionally biased region" description="Basic and acidic residues" evidence="1">
    <location>
        <begin position="62"/>
        <end position="74"/>
    </location>
</feature>
<reference evidence="2" key="1">
    <citation type="journal article" date="2020" name="Nature">
        <title>Giant virus diversity and host interactions through global metagenomics.</title>
        <authorList>
            <person name="Schulz F."/>
            <person name="Roux S."/>
            <person name="Paez-Espino D."/>
            <person name="Jungbluth S."/>
            <person name="Walsh D.A."/>
            <person name="Denef V.J."/>
            <person name="McMahon K.D."/>
            <person name="Konstantinidis K.T."/>
            <person name="Eloe-Fadrosh E.A."/>
            <person name="Kyrpides N.C."/>
            <person name="Woyke T."/>
        </authorList>
    </citation>
    <scope>NUCLEOTIDE SEQUENCE</scope>
    <source>
        <strain evidence="2">GVMAG-M-3300021079-18</strain>
    </source>
</reference>
<feature type="compositionally biased region" description="Polar residues" evidence="1">
    <location>
        <begin position="141"/>
        <end position="154"/>
    </location>
</feature>
<feature type="compositionally biased region" description="Basic and acidic residues" evidence="1">
    <location>
        <begin position="1"/>
        <end position="11"/>
    </location>
</feature>
<evidence type="ECO:0000256" key="1">
    <source>
        <dbReference type="SAM" id="MobiDB-lite"/>
    </source>
</evidence>
<accession>A0A6C0CH76</accession>
<organism evidence="2">
    <name type="scientific">viral metagenome</name>
    <dbReference type="NCBI Taxonomy" id="1070528"/>
    <lineage>
        <taxon>unclassified sequences</taxon>
        <taxon>metagenomes</taxon>
        <taxon>organismal metagenomes</taxon>
    </lineage>
</organism>
<sequence length="171" mass="19056">MTQRFDPEDATFHSMRSQTMSAPSRKDRTIVGTDAAKRLAYASGSPAHVQANPGEVKGWRFDQKDGNPDLRKQANDQANQNASQVHVQGWRFDQKDGNPDLRKQANDQANQNASQVHVQSGYVIRSRGGRKVGKVAATKAPMTSNNMSSHCVQQKRQNMELLVAERARQLK</sequence>